<reference evidence="3" key="1">
    <citation type="journal article" date="2023" name="Mol. Phylogenet. Evol.">
        <title>Genome-scale phylogeny and comparative genomics of the fungal order Sordariales.</title>
        <authorList>
            <person name="Hensen N."/>
            <person name="Bonometti L."/>
            <person name="Westerberg I."/>
            <person name="Brannstrom I.O."/>
            <person name="Guillou S."/>
            <person name="Cros-Aarteil S."/>
            <person name="Calhoun S."/>
            <person name="Haridas S."/>
            <person name="Kuo A."/>
            <person name="Mondo S."/>
            <person name="Pangilinan J."/>
            <person name="Riley R."/>
            <person name="LaButti K."/>
            <person name="Andreopoulos B."/>
            <person name="Lipzen A."/>
            <person name="Chen C."/>
            <person name="Yan M."/>
            <person name="Daum C."/>
            <person name="Ng V."/>
            <person name="Clum A."/>
            <person name="Steindorff A."/>
            <person name="Ohm R.A."/>
            <person name="Martin F."/>
            <person name="Silar P."/>
            <person name="Natvig D.O."/>
            <person name="Lalanne C."/>
            <person name="Gautier V."/>
            <person name="Ament-Velasquez S.L."/>
            <person name="Kruys A."/>
            <person name="Hutchinson M.I."/>
            <person name="Powell A.J."/>
            <person name="Barry K."/>
            <person name="Miller A.N."/>
            <person name="Grigoriev I.V."/>
            <person name="Debuchy R."/>
            <person name="Gladieux P."/>
            <person name="Hiltunen Thoren M."/>
            <person name="Johannesson H."/>
        </authorList>
    </citation>
    <scope>NUCLEOTIDE SEQUENCE</scope>
    <source>
        <strain evidence="3">PSN293</strain>
    </source>
</reference>
<sequence length="319" mass="35238">MQLKGLLRFGAAATLLLSPQQVLGFKVSYNILWIEGTPLDYTNKNLFKADTATTVDGGIATLGSVDLAGNAETQGLKQYATHKNYRLIYVIVEVAYRLVANKAAGIKTLADLKGKRIGTIAGSSAQVFVHTLLESAGLKAGDYTEVNGGVCMRPPCGDNTFPSQFKARKIDAFGVWETSVELGIEAVGGESNVVVFKNASVYREVYSLYAKAEDLKNPTMRKKIVQYVKNLNQTLDLYRDQPEKIYPGVSKSIKVDVPVLRNVWEDHRWGPTSLTDGVLLDYLVKEDRYLAKTDKRAAMSRAELEKFIDPSVYEDALKL</sequence>
<comment type="caution">
    <text evidence="3">The sequence shown here is derived from an EMBL/GenBank/DDBJ whole genome shotgun (WGS) entry which is preliminary data.</text>
</comment>
<dbReference type="PANTHER" id="PTHR30024:SF42">
    <property type="entry name" value="ALIPHATIC SULFONATES-BINDING PROTEIN-RELATED"/>
    <property type="match status" value="1"/>
</dbReference>
<dbReference type="Gene3D" id="3.40.190.10">
    <property type="entry name" value="Periplasmic binding protein-like II"/>
    <property type="match status" value="1"/>
</dbReference>
<evidence type="ECO:0000313" key="3">
    <source>
        <dbReference type="EMBL" id="KAK4209193.1"/>
    </source>
</evidence>
<protein>
    <submittedName>
        <fullName evidence="3">Aliphatic sulfonates-binding protein</fullName>
    </submittedName>
</protein>
<feature type="domain" description="SsuA/THI5-like" evidence="2">
    <location>
        <begin position="62"/>
        <end position="243"/>
    </location>
</feature>
<dbReference type="Proteomes" id="UP001301769">
    <property type="component" value="Unassembled WGS sequence"/>
</dbReference>
<dbReference type="PANTHER" id="PTHR30024">
    <property type="entry name" value="ALIPHATIC SULFONATES-BINDING PROTEIN-RELATED"/>
    <property type="match status" value="1"/>
</dbReference>
<feature type="chain" id="PRO_5042816644" evidence="1">
    <location>
        <begin position="25"/>
        <end position="319"/>
    </location>
</feature>
<evidence type="ECO:0000256" key="1">
    <source>
        <dbReference type="SAM" id="SignalP"/>
    </source>
</evidence>
<organism evidence="3 4">
    <name type="scientific">Rhypophila decipiens</name>
    <dbReference type="NCBI Taxonomy" id="261697"/>
    <lineage>
        <taxon>Eukaryota</taxon>
        <taxon>Fungi</taxon>
        <taxon>Dikarya</taxon>
        <taxon>Ascomycota</taxon>
        <taxon>Pezizomycotina</taxon>
        <taxon>Sordariomycetes</taxon>
        <taxon>Sordariomycetidae</taxon>
        <taxon>Sordariales</taxon>
        <taxon>Naviculisporaceae</taxon>
        <taxon>Rhypophila</taxon>
    </lineage>
</organism>
<gene>
    <name evidence="3" type="ORF">QBC37DRAFT_450948</name>
</gene>
<name>A0AAN6XYC7_9PEZI</name>
<dbReference type="SUPFAM" id="SSF53850">
    <property type="entry name" value="Periplasmic binding protein-like II"/>
    <property type="match status" value="1"/>
</dbReference>
<evidence type="ECO:0000259" key="2">
    <source>
        <dbReference type="Pfam" id="PF09084"/>
    </source>
</evidence>
<accession>A0AAN6XYC7</accession>
<feature type="signal peptide" evidence="1">
    <location>
        <begin position="1"/>
        <end position="24"/>
    </location>
</feature>
<proteinExistence type="predicted"/>
<dbReference type="InterPro" id="IPR015168">
    <property type="entry name" value="SsuA/THI5"/>
</dbReference>
<keyword evidence="1" id="KW-0732">Signal</keyword>
<dbReference type="AlphaFoldDB" id="A0AAN6XYC7"/>
<keyword evidence="4" id="KW-1185">Reference proteome</keyword>
<dbReference type="Pfam" id="PF09084">
    <property type="entry name" value="NMT1"/>
    <property type="match status" value="1"/>
</dbReference>
<dbReference type="EMBL" id="MU858213">
    <property type="protein sequence ID" value="KAK4209193.1"/>
    <property type="molecule type" value="Genomic_DNA"/>
</dbReference>
<evidence type="ECO:0000313" key="4">
    <source>
        <dbReference type="Proteomes" id="UP001301769"/>
    </source>
</evidence>
<reference evidence="3" key="2">
    <citation type="submission" date="2023-05" db="EMBL/GenBank/DDBJ databases">
        <authorList>
            <consortium name="Lawrence Berkeley National Laboratory"/>
            <person name="Steindorff A."/>
            <person name="Hensen N."/>
            <person name="Bonometti L."/>
            <person name="Westerberg I."/>
            <person name="Brannstrom I.O."/>
            <person name="Guillou S."/>
            <person name="Cros-Aarteil S."/>
            <person name="Calhoun S."/>
            <person name="Haridas S."/>
            <person name="Kuo A."/>
            <person name="Mondo S."/>
            <person name="Pangilinan J."/>
            <person name="Riley R."/>
            <person name="Labutti K."/>
            <person name="Andreopoulos B."/>
            <person name="Lipzen A."/>
            <person name="Chen C."/>
            <person name="Yanf M."/>
            <person name="Daum C."/>
            <person name="Ng V."/>
            <person name="Clum A."/>
            <person name="Ohm R."/>
            <person name="Martin F."/>
            <person name="Silar P."/>
            <person name="Natvig D."/>
            <person name="Lalanne C."/>
            <person name="Gautier V."/>
            <person name="Ament-Velasquez S.L."/>
            <person name="Kruys A."/>
            <person name="Hutchinson M.I."/>
            <person name="Powell A.J."/>
            <person name="Barry K."/>
            <person name="Miller A.N."/>
            <person name="Grigoriev I.V."/>
            <person name="Debuchy R."/>
            <person name="Gladieux P."/>
            <person name="Thoren M.H."/>
            <person name="Johannesson H."/>
        </authorList>
    </citation>
    <scope>NUCLEOTIDE SEQUENCE</scope>
    <source>
        <strain evidence="3">PSN293</strain>
    </source>
</reference>